<protein>
    <submittedName>
        <fullName evidence="1">SIMPL domain-containing protein</fullName>
    </submittedName>
</protein>
<sequence length="240" mass="26560">MYYSNYPYEYPFFNGNLDNFNCQDNREVKLDNKASNLRLEGVGSIMVKPDIAASFLGIMTQNKNLADAQSQNSEISNKVLNALLNLGIEDKDIKTENFSISPEYDYVDGKQIFRGYKVTNNLRITIRDISKVGTVIDTAVNNGVNVVYNVNFTLSNREDIYNKALSLAIKNAVDKALSVEKTLNIAVDTTPSEILEESSGVITPKTGLYTLEVPASATNIKSGEIEIAAKVTAIFNYTEI</sequence>
<accession>A0ABS1T7J5</accession>
<evidence type="ECO:0000313" key="2">
    <source>
        <dbReference type="Proteomes" id="UP000632377"/>
    </source>
</evidence>
<dbReference type="EMBL" id="JAESWC010000002">
    <property type="protein sequence ID" value="MBL4935304.1"/>
    <property type="molecule type" value="Genomic_DNA"/>
</dbReference>
<dbReference type="InterPro" id="IPR052022">
    <property type="entry name" value="26kDa_periplasmic_antigen"/>
</dbReference>
<keyword evidence="2" id="KW-1185">Reference proteome</keyword>
<organism evidence="1 2">
    <name type="scientific">Clostridium rhizosphaerae</name>
    <dbReference type="NCBI Taxonomy" id="2803861"/>
    <lineage>
        <taxon>Bacteria</taxon>
        <taxon>Bacillati</taxon>
        <taxon>Bacillota</taxon>
        <taxon>Clostridia</taxon>
        <taxon>Eubacteriales</taxon>
        <taxon>Clostridiaceae</taxon>
        <taxon>Clostridium</taxon>
    </lineage>
</organism>
<evidence type="ECO:0000313" key="1">
    <source>
        <dbReference type="EMBL" id="MBL4935304.1"/>
    </source>
</evidence>
<gene>
    <name evidence="1" type="ORF">JK636_05980</name>
</gene>
<dbReference type="Proteomes" id="UP000632377">
    <property type="component" value="Unassembled WGS sequence"/>
</dbReference>
<dbReference type="Gene3D" id="3.30.110.170">
    <property type="entry name" value="Protein of unknown function (DUF541), domain 1"/>
    <property type="match status" value="1"/>
</dbReference>
<dbReference type="PANTHER" id="PTHR34387">
    <property type="entry name" value="SLR1258 PROTEIN"/>
    <property type="match status" value="1"/>
</dbReference>
<dbReference type="InterPro" id="IPR007497">
    <property type="entry name" value="SIMPL/DUF541"/>
</dbReference>
<dbReference type="Gene3D" id="3.30.70.2970">
    <property type="entry name" value="Protein of unknown function (DUF541), domain 2"/>
    <property type="match status" value="1"/>
</dbReference>
<dbReference type="RefSeq" id="WP_202747902.1">
    <property type="nucleotide sequence ID" value="NZ_JAESWC010000002.1"/>
</dbReference>
<comment type="caution">
    <text evidence="1">The sequence shown here is derived from an EMBL/GenBank/DDBJ whole genome shotgun (WGS) entry which is preliminary data.</text>
</comment>
<dbReference type="Pfam" id="PF04402">
    <property type="entry name" value="SIMPL"/>
    <property type="match status" value="1"/>
</dbReference>
<proteinExistence type="predicted"/>
<reference evidence="1 2" key="1">
    <citation type="submission" date="2021-01" db="EMBL/GenBank/DDBJ databases">
        <title>Genome public.</title>
        <authorList>
            <person name="Liu C."/>
            <person name="Sun Q."/>
        </authorList>
    </citation>
    <scope>NUCLEOTIDE SEQUENCE [LARGE SCALE GENOMIC DNA]</scope>
    <source>
        <strain evidence="1 2">YIM B02515</strain>
    </source>
</reference>
<dbReference type="PANTHER" id="PTHR34387:SF1">
    <property type="entry name" value="PERIPLASMIC IMMUNOGENIC PROTEIN"/>
    <property type="match status" value="1"/>
</dbReference>
<name>A0ABS1T7J5_9CLOT</name>